<protein>
    <submittedName>
        <fullName evidence="2">Piwi domain-containing protein</fullName>
    </submittedName>
</protein>
<dbReference type="STRING" id="1561998.A0A1I7T5K8"/>
<dbReference type="WBParaSite" id="Csp11.Scaffold514.g2614.t1">
    <property type="protein sequence ID" value="Csp11.Scaffold514.g2614.t1"/>
    <property type="gene ID" value="Csp11.Scaffold514.g2614"/>
</dbReference>
<keyword evidence="1" id="KW-1185">Reference proteome</keyword>
<evidence type="ECO:0000313" key="2">
    <source>
        <dbReference type="WBParaSite" id="Csp11.Scaffold514.g2614.t1"/>
    </source>
</evidence>
<organism evidence="1 2">
    <name type="scientific">Caenorhabditis tropicalis</name>
    <dbReference type="NCBI Taxonomy" id="1561998"/>
    <lineage>
        <taxon>Eukaryota</taxon>
        <taxon>Metazoa</taxon>
        <taxon>Ecdysozoa</taxon>
        <taxon>Nematoda</taxon>
        <taxon>Chromadorea</taxon>
        <taxon>Rhabditida</taxon>
        <taxon>Rhabditina</taxon>
        <taxon>Rhabditomorpha</taxon>
        <taxon>Rhabditoidea</taxon>
        <taxon>Rhabditidae</taxon>
        <taxon>Peloderinae</taxon>
        <taxon>Caenorhabditis</taxon>
    </lineage>
</organism>
<dbReference type="AlphaFoldDB" id="A0A1I7T5K8"/>
<dbReference type="eggNOG" id="ENOG502TGF3">
    <property type="taxonomic scope" value="Eukaryota"/>
</dbReference>
<reference evidence="2" key="1">
    <citation type="submission" date="2016-11" db="UniProtKB">
        <authorList>
            <consortium name="WormBaseParasite"/>
        </authorList>
    </citation>
    <scope>IDENTIFICATION</scope>
</reference>
<name>A0A1I7T5K8_9PELO</name>
<evidence type="ECO:0000313" key="1">
    <source>
        <dbReference type="Proteomes" id="UP000095282"/>
    </source>
</evidence>
<accession>A0A1I7T5K8</accession>
<proteinExistence type="predicted"/>
<dbReference type="Proteomes" id="UP000095282">
    <property type="component" value="Unplaced"/>
</dbReference>
<sequence>MVLYRAIDSVILQEPEFGVDTNRPNYIIVISGSQSISPNIDGPTSRHLNTRYSTFVIQTNSDNSIYQYTSQVLGTQVTSDRVAHSPNVQYDSTNLYGLKDWIANGGFLSAPKF</sequence>